<dbReference type="Proteomes" id="UP000298170">
    <property type="component" value="Unassembled WGS sequence"/>
</dbReference>
<keyword evidence="2" id="KW-1185">Reference proteome</keyword>
<comment type="caution">
    <text evidence="1">The sequence shown here is derived from an EMBL/GenBank/DDBJ whole genome shotgun (WGS) entry which is preliminary data.</text>
</comment>
<dbReference type="EMBL" id="SOHJ01000004">
    <property type="protein sequence ID" value="TFD61600.1"/>
    <property type="molecule type" value="Genomic_DNA"/>
</dbReference>
<reference evidence="1 2" key="1">
    <citation type="submission" date="2019-03" db="EMBL/GenBank/DDBJ databases">
        <title>Genomics of glacier-inhabiting Cryobacterium strains.</title>
        <authorList>
            <person name="Liu Q."/>
            <person name="Xin Y.-H."/>
        </authorList>
    </citation>
    <scope>NUCLEOTIDE SEQUENCE [LARGE SCALE GENOMIC DNA]</scope>
    <source>
        <strain evidence="1 2">Sr39</strain>
    </source>
</reference>
<sequence length="181" mass="19905">MYLSLSMWGFSMTLQLNTGLLTLAGRLGWAVRPTGNPRETCLGDYAHGYLLLECDGFVQVARRSERGDPSLKLWSPSLPVLQRYLAFNIAQLVRYYEQLGAPVSLTTDVAAIVEPFRLERDESGNVFLLWNDGSAEQWAGFGRGNEFVAAQVSQYATRPTGAIIADMLAPDAAVQFPAILS</sequence>
<gene>
    <name evidence="1" type="ORF">E3T39_06050</name>
</gene>
<protein>
    <submittedName>
        <fullName evidence="1">Uncharacterized protein</fullName>
    </submittedName>
</protein>
<dbReference type="AlphaFoldDB" id="A0A4R9AHA1"/>
<evidence type="ECO:0000313" key="1">
    <source>
        <dbReference type="EMBL" id="TFD61600.1"/>
    </source>
</evidence>
<evidence type="ECO:0000313" key="2">
    <source>
        <dbReference type="Proteomes" id="UP000298170"/>
    </source>
</evidence>
<accession>A0A4R9AHA1</accession>
<name>A0A4R9AHA1_9MICO</name>
<proteinExistence type="predicted"/>
<dbReference type="RefSeq" id="WP_134513808.1">
    <property type="nucleotide sequence ID" value="NZ_SOHJ01000004.1"/>
</dbReference>
<organism evidence="1 2">
    <name type="scientific">Cryobacterium suzukii</name>
    <dbReference type="NCBI Taxonomy" id="1259198"/>
    <lineage>
        <taxon>Bacteria</taxon>
        <taxon>Bacillati</taxon>
        <taxon>Actinomycetota</taxon>
        <taxon>Actinomycetes</taxon>
        <taxon>Micrococcales</taxon>
        <taxon>Microbacteriaceae</taxon>
        <taxon>Cryobacterium</taxon>
    </lineage>
</organism>
<dbReference type="OrthoDB" id="4880206at2"/>